<dbReference type="EMBL" id="JAYMGO010000011">
    <property type="protein sequence ID" value="KAL1265187.1"/>
    <property type="molecule type" value="Genomic_DNA"/>
</dbReference>
<accession>A0ABR3MJF0</accession>
<keyword evidence="2" id="KW-1185">Reference proteome</keyword>
<organism evidence="1 2">
    <name type="scientific">Cirrhinus molitorella</name>
    <name type="common">mud carp</name>
    <dbReference type="NCBI Taxonomy" id="172907"/>
    <lineage>
        <taxon>Eukaryota</taxon>
        <taxon>Metazoa</taxon>
        <taxon>Chordata</taxon>
        <taxon>Craniata</taxon>
        <taxon>Vertebrata</taxon>
        <taxon>Euteleostomi</taxon>
        <taxon>Actinopterygii</taxon>
        <taxon>Neopterygii</taxon>
        <taxon>Teleostei</taxon>
        <taxon>Ostariophysi</taxon>
        <taxon>Cypriniformes</taxon>
        <taxon>Cyprinidae</taxon>
        <taxon>Labeoninae</taxon>
        <taxon>Labeonini</taxon>
        <taxon>Cirrhinus</taxon>
    </lineage>
</organism>
<reference evidence="1 2" key="1">
    <citation type="submission" date="2023-09" db="EMBL/GenBank/DDBJ databases">
        <authorList>
            <person name="Wang M."/>
        </authorList>
    </citation>
    <scope>NUCLEOTIDE SEQUENCE [LARGE SCALE GENOMIC DNA]</scope>
    <source>
        <strain evidence="1">GT-2023</strain>
        <tissue evidence="1">Liver</tissue>
    </source>
</reference>
<protein>
    <submittedName>
        <fullName evidence="1">Uncharacterized protein</fullName>
    </submittedName>
</protein>
<comment type="caution">
    <text evidence="1">The sequence shown here is derived from an EMBL/GenBank/DDBJ whole genome shotgun (WGS) entry which is preliminary data.</text>
</comment>
<evidence type="ECO:0000313" key="2">
    <source>
        <dbReference type="Proteomes" id="UP001558613"/>
    </source>
</evidence>
<name>A0ABR3MJF0_9TELE</name>
<gene>
    <name evidence="1" type="ORF">QQF64_003214</name>
</gene>
<dbReference type="Proteomes" id="UP001558613">
    <property type="component" value="Unassembled WGS sequence"/>
</dbReference>
<sequence>MNFAELKGSHTLKRCKRHWDRLVPLTLCLLIISAGCHLHSIRARSFSLSLPLSAAKASSLALCSRIISYASAYASRSEYAVPNQAHVSGGKKGGNALISDYV</sequence>
<proteinExistence type="predicted"/>
<evidence type="ECO:0000313" key="1">
    <source>
        <dbReference type="EMBL" id="KAL1265187.1"/>
    </source>
</evidence>